<keyword evidence="1" id="KW-0812">Transmembrane</keyword>
<dbReference type="InterPro" id="IPR047808">
    <property type="entry name" value="CueP-like"/>
</dbReference>
<keyword evidence="1" id="KW-1133">Transmembrane helix</keyword>
<organism evidence="2 3">
    <name type="scientific">Levilinea saccharolytica</name>
    <dbReference type="NCBI Taxonomy" id="229921"/>
    <lineage>
        <taxon>Bacteria</taxon>
        <taxon>Bacillati</taxon>
        <taxon>Chloroflexota</taxon>
        <taxon>Anaerolineae</taxon>
        <taxon>Anaerolineales</taxon>
        <taxon>Anaerolineaceae</taxon>
        <taxon>Levilinea</taxon>
    </lineage>
</organism>
<sequence length="189" mass="20245">MKKTQGLIIAVIIAVVVIAVGAFLVLKPASQTNTTFLEKYGLSGLSVEEIVQKLDSSTSDPSGLRASITSDYLILSDDKDEVRIALPKDKFYLSFAPYIFQTHPCGTHSLTSCQGELVGKVIHTVITDKAGKEVVNSDLTTMANGFIGVWLPRNFDGNVNVSYDGKVAQAPISTYAGSNTCLTTALQLN</sequence>
<dbReference type="OrthoDB" id="411314at2"/>
<evidence type="ECO:0000313" key="2">
    <source>
        <dbReference type="EMBL" id="KPL90816.1"/>
    </source>
</evidence>
<name>A0A0P6YJP0_9CHLR</name>
<proteinExistence type="predicted"/>
<dbReference type="Proteomes" id="UP000050501">
    <property type="component" value="Unassembled WGS sequence"/>
</dbReference>
<dbReference type="EMBL" id="LGCM01000008">
    <property type="protein sequence ID" value="KPL90816.1"/>
    <property type="molecule type" value="Genomic_DNA"/>
</dbReference>
<dbReference type="Pfam" id="PF21172">
    <property type="entry name" value="CueP"/>
    <property type="match status" value="1"/>
</dbReference>
<comment type="caution">
    <text evidence="2">The sequence shown here is derived from an EMBL/GenBank/DDBJ whole genome shotgun (WGS) entry which is preliminary data.</text>
</comment>
<reference evidence="2 3" key="1">
    <citation type="submission" date="2015-07" db="EMBL/GenBank/DDBJ databases">
        <title>Genome sequence of Levilinea saccharolytica DSM 16555.</title>
        <authorList>
            <person name="Hemp J."/>
            <person name="Ward L.M."/>
            <person name="Pace L.A."/>
            <person name="Fischer W.W."/>
        </authorList>
    </citation>
    <scope>NUCLEOTIDE SEQUENCE [LARGE SCALE GENOMIC DNA]</scope>
    <source>
        <strain evidence="2 3">KIBI-1</strain>
    </source>
</reference>
<dbReference type="AlphaFoldDB" id="A0A0P6YJP0"/>
<dbReference type="STRING" id="229921.ADN01_01795"/>
<protein>
    <submittedName>
        <fullName evidence="2">Uncharacterized protein</fullName>
    </submittedName>
</protein>
<evidence type="ECO:0000256" key="1">
    <source>
        <dbReference type="SAM" id="Phobius"/>
    </source>
</evidence>
<dbReference type="RefSeq" id="WP_062419235.1">
    <property type="nucleotide sequence ID" value="NZ_DF967974.1"/>
</dbReference>
<feature type="transmembrane region" description="Helical" evidence="1">
    <location>
        <begin position="7"/>
        <end position="26"/>
    </location>
</feature>
<dbReference type="NCBIfam" id="NF038094">
    <property type="entry name" value="CueP_fam"/>
    <property type="match status" value="1"/>
</dbReference>
<keyword evidence="1" id="KW-0472">Membrane</keyword>
<evidence type="ECO:0000313" key="3">
    <source>
        <dbReference type="Proteomes" id="UP000050501"/>
    </source>
</evidence>
<gene>
    <name evidence="2" type="ORF">ADN01_01795</name>
</gene>
<keyword evidence="3" id="KW-1185">Reference proteome</keyword>
<dbReference type="Gene3D" id="2.60.40.3700">
    <property type="match status" value="1"/>
</dbReference>
<accession>A0A0P6YJP0</accession>